<reference evidence="1" key="1">
    <citation type="submission" date="2018-05" db="EMBL/GenBank/DDBJ databases">
        <authorList>
            <person name="Lanie J.A."/>
            <person name="Ng W.-L."/>
            <person name="Kazmierczak K.M."/>
            <person name="Andrzejewski T.M."/>
            <person name="Davidsen T.M."/>
            <person name="Wayne K.J."/>
            <person name="Tettelin H."/>
            <person name="Glass J.I."/>
            <person name="Rusch D."/>
            <person name="Podicherti R."/>
            <person name="Tsui H.-C.T."/>
            <person name="Winkler M.E."/>
        </authorList>
    </citation>
    <scope>NUCLEOTIDE SEQUENCE</scope>
</reference>
<sequence>MVILPTGMGKTVIALRVILERLNAG</sequence>
<dbReference type="EMBL" id="UINC01024422">
    <property type="protein sequence ID" value="SVA98011.1"/>
    <property type="molecule type" value="Genomic_DNA"/>
</dbReference>
<protein>
    <submittedName>
        <fullName evidence="1">Uncharacterized protein</fullName>
    </submittedName>
</protein>
<dbReference type="Gene3D" id="3.40.50.300">
    <property type="entry name" value="P-loop containing nucleotide triphosphate hydrolases"/>
    <property type="match status" value="1"/>
</dbReference>
<dbReference type="AlphaFoldDB" id="A0A382A9U7"/>
<gene>
    <name evidence="1" type="ORF">METZ01_LOCUS150865</name>
</gene>
<proteinExistence type="predicted"/>
<accession>A0A382A9U7</accession>
<name>A0A382A9U7_9ZZZZ</name>
<organism evidence="1">
    <name type="scientific">marine metagenome</name>
    <dbReference type="NCBI Taxonomy" id="408172"/>
    <lineage>
        <taxon>unclassified sequences</taxon>
        <taxon>metagenomes</taxon>
        <taxon>ecological metagenomes</taxon>
    </lineage>
</organism>
<feature type="non-terminal residue" evidence="1">
    <location>
        <position position="25"/>
    </location>
</feature>
<evidence type="ECO:0000313" key="1">
    <source>
        <dbReference type="EMBL" id="SVA98011.1"/>
    </source>
</evidence>
<dbReference type="InterPro" id="IPR027417">
    <property type="entry name" value="P-loop_NTPase"/>
</dbReference>